<keyword evidence="6" id="KW-1185">Reference proteome</keyword>
<dbReference type="PANTHER" id="PTHR30404">
    <property type="entry name" value="N-ACETYLMURAMOYL-L-ALANINE AMIDASE"/>
    <property type="match status" value="1"/>
</dbReference>
<evidence type="ECO:0000259" key="4">
    <source>
        <dbReference type="SMART" id="SM00646"/>
    </source>
</evidence>
<accession>A0A840MNT9</accession>
<reference evidence="5 6" key="1">
    <citation type="submission" date="2020-08" db="EMBL/GenBank/DDBJ databases">
        <title>Genomic Encyclopedia of Type Strains, Phase IV (KMG-IV): sequencing the most valuable type-strain genomes for metagenomic binning, comparative biology and taxonomic classification.</title>
        <authorList>
            <person name="Goeker M."/>
        </authorList>
    </citation>
    <scope>NUCLEOTIDE SEQUENCE [LARGE SCALE GENOMIC DNA]</scope>
    <source>
        <strain evidence="5 6">DSM 27165</strain>
    </source>
</reference>
<dbReference type="InterPro" id="IPR050695">
    <property type="entry name" value="N-acetylmuramoyl_amidase_3"/>
</dbReference>
<dbReference type="CDD" id="cd02696">
    <property type="entry name" value="MurNAc-LAA"/>
    <property type="match status" value="1"/>
</dbReference>
<dbReference type="RefSeq" id="WP_184039467.1">
    <property type="nucleotide sequence ID" value="NZ_JACHHY010000014.1"/>
</dbReference>
<dbReference type="EMBL" id="JACHHY010000014">
    <property type="protein sequence ID" value="MBB5019135.1"/>
    <property type="molecule type" value="Genomic_DNA"/>
</dbReference>
<dbReference type="PANTHER" id="PTHR30404:SF0">
    <property type="entry name" value="N-ACETYLMURAMOYL-L-ALANINE AMIDASE AMIC"/>
    <property type="match status" value="1"/>
</dbReference>
<organism evidence="5 6">
    <name type="scientific">Chitinivorax tropicus</name>
    <dbReference type="NCBI Taxonomy" id="714531"/>
    <lineage>
        <taxon>Bacteria</taxon>
        <taxon>Pseudomonadati</taxon>
        <taxon>Pseudomonadota</taxon>
        <taxon>Betaproteobacteria</taxon>
        <taxon>Chitinivorax</taxon>
    </lineage>
</organism>
<evidence type="ECO:0000256" key="3">
    <source>
        <dbReference type="ARBA" id="ARBA00022801"/>
    </source>
</evidence>
<protein>
    <recommendedName>
        <fullName evidence="2">N-acetylmuramoyl-L-alanine amidase</fullName>
        <ecNumber evidence="2">3.5.1.28</ecNumber>
    </recommendedName>
</protein>
<comment type="caution">
    <text evidence="5">The sequence shown here is derived from an EMBL/GenBank/DDBJ whole genome shotgun (WGS) entry which is preliminary data.</text>
</comment>
<evidence type="ECO:0000256" key="1">
    <source>
        <dbReference type="ARBA" id="ARBA00001561"/>
    </source>
</evidence>
<dbReference type="Proteomes" id="UP000575898">
    <property type="component" value="Unassembled WGS sequence"/>
</dbReference>
<evidence type="ECO:0000313" key="6">
    <source>
        <dbReference type="Proteomes" id="UP000575898"/>
    </source>
</evidence>
<dbReference type="GO" id="GO:0030288">
    <property type="term" value="C:outer membrane-bounded periplasmic space"/>
    <property type="evidence" value="ECO:0007669"/>
    <property type="project" value="TreeGrafter"/>
</dbReference>
<proteinExistence type="predicted"/>
<name>A0A840MNT9_9PROT</name>
<dbReference type="SUPFAM" id="SSF53187">
    <property type="entry name" value="Zn-dependent exopeptidases"/>
    <property type="match status" value="1"/>
</dbReference>
<feature type="domain" description="MurNAc-LAA" evidence="4">
    <location>
        <begin position="73"/>
        <end position="179"/>
    </location>
</feature>
<evidence type="ECO:0000256" key="2">
    <source>
        <dbReference type="ARBA" id="ARBA00011901"/>
    </source>
</evidence>
<dbReference type="Gene3D" id="3.40.630.40">
    <property type="entry name" value="Zn-dependent exopeptidases"/>
    <property type="match status" value="1"/>
</dbReference>
<dbReference type="AlphaFoldDB" id="A0A840MNT9"/>
<gene>
    <name evidence="5" type="ORF">HNQ59_002433</name>
</gene>
<keyword evidence="3 5" id="KW-0378">Hydrolase</keyword>
<dbReference type="SMART" id="SM00646">
    <property type="entry name" value="Ami_3"/>
    <property type="match status" value="1"/>
</dbReference>
<dbReference type="Pfam" id="PF01520">
    <property type="entry name" value="Amidase_3"/>
    <property type="match status" value="1"/>
</dbReference>
<comment type="catalytic activity">
    <reaction evidence="1">
        <text>Hydrolyzes the link between N-acetylmuramoyl residues and L-amino acid residues in certain cell-wall glycopeptides.</text>
        <dbReference type="EC" id="3.5.1.28"/>
    </reaction>
</comment>
<dbReference type="InterPro" id="IPR002508">
    <property type="entry name" value="MurNAc-LAA_cat"/>
</dbReference>
<dbReference type="GO" id="GO:0009253">
    <property type="term" value="P:peptidoglycan catabolic process"/>
    <property type="evidence" value="ECO:0007669"/>
    <property type="project" value="InterPro"/>
</dbReference>
<sequence length="180" mass="19584">MKIAIDPGHGMSNKQPGVYDPGAMHRENGFSYQEADIALRYGLSLRDVIRARGHQVFMTRDDATDHMPVGKRAAAAKAAGCQTLVSLHLNDAEVDTAHGLEVLYRDDKVLAEKLQARLVQVTGLRDRGAKPRPDLAVLKFAGLAVLVELGFIANDGDRNTLLDPAMREKICEAIADIVLS</sequence>
<dbReference type="GO" id="GO:0008745">
    <property type="term" value="F:N-acetylmuramoyl-L-alanine amidase activity"/>
    <property type="evidence" value="ECO:0007669"/>
    <property type="project" value="UniProtKB-EC"/>
</dbReference>
<dbReference type="EC" id="3.5.1.28" evidence="2"/>
<evidence type="ECO:0000313" key="5">
    <source>
        <dbReference type="EMBL" id="MBB5019135.1"/>
    </source>
</evidence>